<accession>A0A4U6UTV0</accession>
<proteinExistence type="predicted"/>
<dbReference type="AlphaFoldDB" id="A0A4U6UTV0"/>
<dbReference type="Proteomes" id="UP000298652">
    <property type="component" value="Chromosome 4"/>
</dbReference>
<dbReference type="EMBL" id="CM016555">
    <property type="protein sequence ID" value="TKW20041.1"/>
    <property type="molecule type" value="Genomic_DNA"/>
</dbReference>
<gene>
    <name evidence="1" type="ORF">SEVIR_4G059401v2</name>
</gene>
<evidence type="ECO:0000313" key="2">
    <source>
        <dbReference type="Proteomes" id="UP000298652"/>
    </source>
</evidence>
<organism evidence="1 2">
    <name type="scientific">Setaria viridis</name>
    <name type="common">Green bristlegrass</name>
    <name type="synonym">Setaria italica subsp. viridis</name>
    <dbReference type="NCBI Taxonomy" id="4556"/>
    <lineage>
        <taxon>Eukaryota</taxon>
        <taxon>Viridiplantae</taxon>
        <taxon>Streptophyta</taxon>
        <taxon>Embryophyta</taxon>
        <taxon>Tracheophyta</taxon>
        <taxon>Spermatophyta</taxon>
        <taxon>Magnoliopsida</taxon>
        <taxon>Liliopsida</taxon>
        <taxon>Poales</taxon>
        <taxon>Poaceae</taxon>
        <taxon>PACMAD clade</taxon>
        <taxon>Panicoideae</taxon>
        <taxon>Panicodae</taxon>
        <taxon>Paniceae</taxon>
        <taxon>Cenchrinae</taxon>
        <taxon>Setaria</taxon>
    </lineage>
</organism>
<protein>
    <submittedName>
        <fullName evidence="1">Uncharacterized protein</fullName>
    </submittedName>
</protein>
<dbReference type="Gramene" id="TKW20041">
    <property type="protein sequence ID" value="TKW20041"/>
    <property type="gene ID" value="SEVIR_4G059401v2"/>
</dbReference>
<sequence length="30" mass="3567">MDPTFVNQKQIRDQPKSALDAIYKFLEQQN</sequence>
<keyword evidence="2" id="KW-1185">Reference proteome</keyword>
<evidence type="ECO:0000313" key="1">
    <source>
        <dbReference type="EMBL" id="TKW20041.1"/>
    </source>
</evidence>
<name>A0A4U6UTV0_SETVI</name>
<reference evidence="1" key="1">
    <citation type="submission" date="2019-03" db="EMBL/GenBank/DDBJ databases">
        <title>WGS assembly of Setaria viridis.</title>
        <authorList>
            <person name="Huang P."/>
            <person name="Jenkins J."/>
            <person name="Grimwood J."/>
            <person name="Barry K."/>
            <person name="Healey A."/>
            <person name="Mamidi S."/>
            <person name="Sreedasyam A."/>
            <person name="Shu S."/>
            <person name="Feldman M."/>
            <person name="Wu J."/>
            <person name="Yu Y."/>
            <person name="Chen C."/>
            <person name="Johnson J."/>
            <person name="Rokhsar D."/>
            <person name="Baxter I."/>
            <person name="Schmutz J."/>
            <person name="Brutnell T."/>
            <person name="Kellogg E."/>
        </authorList>
    </citation>
    <scope>NUCLEOTIDE SEQUENCE [LARGE SCALE GENOMIC DNA]</scope>
</reference>